<dbReference type="Pfam" id="PF00849">
    <property type="entry name" value="PseudoU_synth_2"/>
    <property type="match status" value="1"/>
</dbReference>
<dbReference type="InterPro" id="IPR042092">
    <property type="entry name" value="PsdUridine_s_RsuA/RluB/E/F_cat"/>
</dbReference>
<accession>A0A2X3W0B0</accession>
<dbReference type="InterPro" id="IPR002942">
    <property type="entry name" value="S4_RNA-bd"/>
</dbReference>
<dbReference type="GO" id="GO:0000455">
    <property type="term" value="P:enzyme-directed rRNA pseudouridine synthesis"/>
    <property type="evidence" value="ECO:0007669"/>
    <property type="project" value="UniProtKB-ARBA"/>
</dbReference>
<reference evidence="7 8" key="1">
    <citation type="submission" date="2018-06" db="EMBL/GenBank/DDBJ databases">
        <authorList>
            <consortium name="Pathogen Informatics"/>
            <person name="Doyle S."/>
        </authorList>
    </citation>
    <scope>NUCLEOTIDE SEQUENCE [LARGE SCALE GENOMIC DNA]</scope>
    <source>
        <strain evidence="7 8">NCTC12278</strain>
    </source>
</reference>
<dbReference type="GO" id="GO:0003723">
    <property type="term" value="F:RNA binding"/>
    <property type="evidence" value="ECO:0007669"/>
    <property type="project" value="UniProtKB-KW"/>
</dbReference>
<dbReference type="InterPro" id="IPR050343">
    <property type="entry name" value="RsuA_PseudoU_synthase"/>
</dbReference>
<dbReference type="PROSITE" id="PS50889">
    <property type="entry name" value="S4"/>
    <property type="match status" value="1"/>
</dbReference>
<dbReference type="Gene3D" id="3.30.70.580">
    <property type="entry name" value="Pseudouridine synthase I, catalytic domain, N-terminal subdomain"/>
    <property type="match status" value="1"/>
</dbReference>
<dbReference type="AlphaFoldDB" id="A0A2X3W0B0"/>
<proteinExistence type="inferred from homology"/>
<name>A0A2X3W0B0_9STRE</name>
<evidence type="ECO:0000256" key="1">
    <source>
        <dbReference type="ARBA" id="ARBA00008348"/>
    </source>
</evidence>
<dbReference type="InterPro" id="IPR018496">
    <property type="entry name" value="PsdUridine_synth_RsuA/RluB_CS"/>
</dbReference>
<sequence>MRLDKLLGELGFGSRNQVKKLIRSRLVTVDGCIAFGDNMNVDPSLQEILVRGEQLRWQESLYLIMNKPKGVVTARSDKKHPTVLDLLEDDDKMPGTYPVGRLDRDTEGLVLLTNNGPLGFRMLHPRYHVSKTYYVEVNGKLGVDAVRFFKEGISFLDGNKCQPAHLKLISSAAVKSTAYVTLSEGKFHQVKKMFLAYGVKVIYLKRVAFGPFVLEESLLPGSYRQLNEEEKNLLKAFLD</sequence>
<evidence type="ECO:0000256" key="3">
    <source>
        <dbReference type="ARBA" id="ARBA00023235"/>
    </source>
</evidence>
<dbReference type="GO" id="GO:0120159">
    <property type="term" value="F:rRNA pseudouridine synthase activity"/>
    <property type="evidence" value="ECO:0007669"/>
    <property type="project" value="UniProtKB-ARBA"/>
</dbReference>
<dbReference type="GO" id="GO:0005829">
    <property type="term" value="C:cytosol"/>
    <property type="evidence" value="ECO:0007669"/>
    <property type="project" value="UniProtKB-ARBA"/>
</dbReference>
<dbReference type="PANTHER" id="PTHR47683:SF4">
    <property type="entry name" value="PSEUDOURIDINE SYNTHASE"/>
    <property type="match status" value="1"/>
</dbReference>
<dbReference type="SUPFAM" id="SSF55120">
    <property type="entry name" value="Pseudouridine synthase"/>
    <property type="match status" value="1"/>
</dbReference>
<keyword evidence="2 4" id="KW-0694">RNA-binding</keyword>
<dbReference type="InterPro" id="IPR000748">
    <property type="entry name" value="PsdUridine_synth_RsuA/RluB/E/F"/>
</dbReference>
<dbReference type="CDD" id="cd00165">
    <property type="entry name" value="S4"/>
    <property type="match status" value="1"/>
</dbReference>
<dbReference type="Pfam" id="PF01479">
    <property type="entry name" value="S4"/>
    <property type="match status" value="1"/>
</dbReference>
<dbReference type="PANTHER" id="PTHR47683">
    <property type="entry name" value="PSEUDOURIDINE SYNTHASE FAMILY PROTEIN-RELATED"/>
    <property type="match status" value="1"/>
</dbReference>
<dbReference type="InterPro" id="IPR006145">
    <property type="entry name" value="PsdUridine_synth_RsuA/RluA"/>
</dbReference>
<dbReference type="SMART" id="SM00363">
    <property type="entry name" value="S4"/>
    <property type="match status" value="1"/>
</dbReference>
<evidence type="ECO:0000256" key="4">
    <source>
        <dbReference type="PROSITE-ProRule" id="PRU00182"/>
    </source>
</evidence>
<dbReference type="Proteomes" id="UP000249495">
    <property type="component" value="Chromosome 1"/>
</dbReference>
<gene>
    <name evidence="7" type="primary">rsuA_1</name>
    <name evidence="7" type="ORF">NCTC12278_01315</name>
</gene>
<evidence type="ECO:0000313" key="7">
    <source>
        <dbReference type="EMBL" id="SQF40739.1"/>
    </source>
</evidence>
<dbReference type="InterPro" id="IPR036986">
    <property type="entry name" value="S4_RNA-bd_sf"/>
</dbReference>
<organism evidence="7 8">
    <name type="scientific">Streptococcus ferus</name>
    <dbReference type="NCBI Taxonomy" id="1345"/>
    <lineage>
        <taxon>Bacteria</taxon>
        <taxon>Bacillati</taxon>
        <taxon>Bacillota</taxon>
        <taxon>Bacilli</taxon>
        <taxon>Lactobacillales</taxon>
        <taxon>Streptococcaceae</taxon>
        <taxon>Streptococcus</taxon>
    </lineage>
</organism>
<dbReference type="NCBIfam" id="TIGR00093">
    <property type="entry name" value="pseudouridine synthase"/>
    <property type="match status" value="1"/>
</dbReference>
<evidence type="ECO:0000256" key="5">
    <source>
        <dbReference type="RuleBase" id="RU003887"/>
    </source>
</evidence>
<dbReference type="Gene3D" id="3.30.70.1560">
    <property type="entry name" value="Alpha-L RNA-binding motif"/>
    <property type="match status" value="1"/>
</dbReference>
<dbReference type="KEGG" id="sfer:NCTC12278_01315"/>
<dbReference type="FunFam" id="3.30.70.1560:FF:000001">
    <property type="entry name" value="Pseudouridine synthase"/>
    <property type="match status" value="1"/>
</dbReference>
<dbReference type="SUPFAM" id="SSF55174">
    <property type="entry name" value="Alpha-L RNA-binding motif"/>
    <property type="match status" value="1"/>
</dbReference>
<dbReference type="CDD" id="cd02553">
    <property type="entry name" value="PseudoU_synth_RsuA"/>
    <property type="match status" value="1"/>
</dbReference>
<keyword evidence="3 5" id="KW-0413">Isomerase</keyword>
<dbReference type="STRING" id="1123303.GCA_000372425_00835"/>
<keyword evidence="8" id="KW-1185">Reference proteome</keyword>
<dbReference type="RefSeq" id="WP_018030163.1">
    <property type="nucleotide sequence ID" value="NZ_LS483343.1"/>
</dbReference>
<evidence type="ECO:0000259" key="6">
    <source>
        <dbReference type="SMART" id="SM00363"/>
    </source>
</evidence>
<dbReference type="Gene3D" id="3.10.290.10">
    <property type="entry name" value="RNA-binding S4 domain"/>
    <property type="match status" value="1"/>
</dbReference>
<evidence type="ECO:0000256" key="2">
    <source>
        <dbReference type="ARBA" id="ARBA00022884"/>
    </source>
</evidence>
<dbReference type="EC" id="5.4.99.-" evidence="5"/>
<dbReference type="InterPro" id="IPR020094">
    <property type="entry name" value="TruA/RsuA/RluB/E/F_N"/>
</dbReference>
<dbReference type="PROSITE" id="PS01149">
    <property type="entry name" value="PSI_RSU"/>
    <property type="match status" value="1"/>
</dbReference>
<dbReference type="EMBL" id="LS483343">
    <property type="protein sequence ID" value="SQF40739.1"/>
    <property type="molecule type" value="Genomic_DNA"/>
</dbReference>
<evidence type="ECO:0000313" key="8">
    <source>
        <dbReference type="Proteomes" id="UP000249495"/>
    </source>
</evidence>
<dbReference type="OrthoDB" id="9807213at2"/>
<feature type="domain" description="RNA-binding S4" evidence="6">
    <location>
        <begin position="1"/>
        <end position="63"/>
    </location>
</feature>
<protein>
    <recommendedName>
        <fullName evidence="5">Pseudouridine synthase</fullName>
        <ecNumber evidence="5">5.4.99.-</ecNumber>
    </recommendedName>
</protein>
<dbReference type="InterPro" id="IPR020103">
    <property type="entry name" value="PsdUridine_synth_cat_dom_sf"/>
</dbReference>
<comment type="similarity">
    <text evidence="1 5">Belongs to the pseudouridine synthase RsuA family.</text>
</comment>